<evidence type="ECO:0000313" key="6">
    <source>
        <dbReference type="Proteomes" id="UP001499924"/>
    </source>
</evidence>
<organism evidence="5 6">
    <name type="scientific">Blastococcus jejuensis</name>
    <dbReference type="NCBI Taxonomy" id="351224"/>
    <lineage>
        <taxon>Bacteria</taxon>
        <taxon>Bacillati</taxon>
        <taxon>Actinomycetota</taxon>
        <taxon>Actinomycetes</taxon>
        <taxon>Geodermatophilales</taxon>
        <taxon>Geodermatophilaceae</taxon>
        <taxon>Blastococcus</taxon>
    </lineage>
</organism>
<dbReference type="Pfam" id="PF00005">
    <property type="entry name" value="ABC_tran"/>
    <property type="match status" value="2"/>
</dbReference>
<dbReference type="SUPFAM" id="SSF52540">
    <property type="entry name" value="P-loop containing nucleoside triphosphate hydrolases"/>
    <property type="match status" value="2"/>
</dbReference>
<dbReference type="CDD" id="cd03216">
    <property type="entry name" value="ABC_Carb_Monos_I"/>
    <property type="match status" value="1"/>
</dbReference>
<reference evidence="6" key="1">
    <citation type="journal article" date="2019" name="Int. J. Syst. Evol. Microbiol.">
        <title>The Global Catalogue of Microorganisms (GCM) 10K type strain sequencing project: providing services to taxonomists for standard genome sequencing and annotation.</title>
        <authorList>
            <consortium name="The Broad Institute Genomics Platform"/>
            <consortium name="The Broad Institute Genome Sequencing Center for Infectious Disease"/>
            <person name="Wu L."/>
            <person name="Ma J."/>
        </authorList>
    </citation>
    <scope>NUCLEOTIDE SEQUENCE [LARGE SCALE GENOMIC DNA]</scope>
    <source>
        <strain evidence="6">JCM 15614</strain>
    </source>
</reference>
<dbReference type="InterPro" id="IPR027417">
    <property type="entry name" value="P-loop_NTPase"/>
</dbReference>
<dbReference type="InterPro" id="IPR050107">
    <property type="entry name" value="ABC_carbohydrate_import_ATPase"/>
</dbReference>
<keyword evidence="6" id="KW-1185">Reference proteome</keyword>
<feature type="compositionally biased region" description="Low complexity" evidence="3">
    <location>
        <begin position="7"/>
        <end position="18"/>
    </location>
</feature>
<dbReference type="PROSITE" id="PS50893">
    <property type="entry name" value="ABC_TRANSPORTER_2"/>
    <property type="match status" value="2"/>
</dbReference>
<accession>A0ABP6PL53</accession>
<dbReference type="InterPro" id="IPR003593">
    <property type="entry name" value="AAA+_ATPase"/>
</dbReference>
<evidence type="ECO:0000259" key="4">
    <source>
        <dbReference type="PROSITE" id="PS50893"/>
    </source>
</evidence>
<sequence length="527" mass="55560">MTRPKAEPAGPTGPAGQPAGPPRVAMAGIAKRFGDVVANDAADLELAAGEIHALVGENGAGKSTLMSVLYGLLAPDEGEIRVDGQPVRFRSPVDAVEAGMGMVHQAFRLFPSMTVAENVVYRAETRGTAGLLDRRAAVRAVQDLSERYGLRVDPQARVRSLSVGVLQRVEILKALHRDAQVLILDEPTAVLTPQETRLLFDVLRGLRDAGRTVVIVTHKLGEVLELSDRVTVLRDGRTVARLVTAETTGAEIARHMTGRAVDLDGHHVPGTPGAPVLHVEGLTVGPPSGRPVVDDVSLSVRAGEIVGIAGVAGNGQVELLEAIAGLRPARDGSVRVGATLLDGYSAGRRREAGIAYIPEDRAATGSAVAASVADNLAIGFHRRQPLRKGWRLDRGAVREHARRIIEHFDIKVSSPSVPAGTLSGGNLQKLVVGREMAHDAPVLLVDQPTRGVDIGAIENIHARLRAYRDAGHAVLLASAELSELMALADRLLVMFGGRVVADLARADATEENVGLAMAGLATREVAS</sequence>
<feature type="region of interest" description="Disordered" evidence="3">
    <location>
        <begin position="1"/>
        <end position="23"/>
    </location>
</feature>
<keyword evidence="2 5" id="KW-0067">ATP-binding</keyword>
<feature type="domain" description="ABC transporter" evidence="4">
    <location>
        <begin position="277"/>
        <end position="521"/>
    </location>
</feature>
<dbReference type="SMART" id="SM00382">
    <property type="entry name" value="AAA"/>
    <property type="match status" value="2"/>
</dbReference>
<dbReference type="RefSeq" id="WP_344690838.1">
    <property type="nucleotide sequence ID" value="NZ_BAAAVV010000014.1"/>
</dbReference>
<evidence type="ECO:0000313" key="5">
    <source>
        <dbReference type="EMBL" id="GAA3181839.1"/>
    </source>
</evidence>
<keyword evidence="1" id="KW-0547">Nucleotide-binding</keyword>
<dbReference type="EMBL" id="BAAAVV010000014">
    <property type="protein sequence ID" value="GAA3181839.1"/>
    <property type="molecule type" value="Genomic_DNA"/>
</dbReference>
<proteinExistence type="predicted"/>
<gene>
    <name evidence="5" type="ORF">GCM10010531_40100</name>
</gene>
<comment type="caution">
    <text evidence="5">The sequence shown here is derived from an EMBL/GenBank/DDBJ whole genome shotgun (WGS) entry which is preliminary data.</text>
</comment>
<dbReference type="InterPro" id="IPR003439">
    <property type="entry name" value="ABC_transporter-like_ATP-bd"/>
</dbReference>
<dbReference type="CDD" id="cd03215">
    <property type="entry name" value="ABC_Carb_Monos_II"/>
    <property type="match status" value="1"/>
</dbReference>
<evidence type="ECO:0000256" key="3">
    <source>
        <dbReference type="SAM" id="MobiDB-lite"/>
    </source>
</evidence>
<protein>
    <submittedName>
        <fullName evidence="5">ABC transporter ATP-binding protein</fullName>
    </submittedName>
</protein>
<name>A0ABP6PL53_9ACTN</name>
<dbReference type="InterPro" id="IPR017871">
    <property type="entry name" value="ABC_transporter-like_CS"/>
</dbReference>
<dbReference type="GO" id="GO:0005524">
    <property type="term" value="F:ATP binding"/>
    <property type="evidence" value="ECO:0007669"/>
    <property type="project" value="UniProtKB-KW"/>
</dbReference>
<evidence type="ECO:0000256" key="1">
    <source>
        <dbReference type="ARBA" id="ARBA00022741"/>
    </source>
</evidence>
<dbReference type="Gene3D" id="3.40.50.300">
    <property type="entry name" value="P-loop containing nucleotide triphosphate hydrolases"/>
    <property type="match status" value="2"/>
</dbReference>
<dbReference type="Proteomes" id="UP001499924">
    <property type="component" value="Unassembled WGS sequence"/>
</dbReference>
<dbReference type="PROSITE" id="PS00211">
    <property type="entry name" value="ABC_TRANSPORTER_1"/>
    <property type="match status" value="1"/>
</dbReference>
<feature type="domain" description="ABC transporter" evidence="4">
    <location>
        <begin position="24"/>
        <end position="260"/>
    </location>
</feature>
<dbReference type="PANTHER" id="PTHR43790">
    <property type="entry name" value="CARBOHYDRATE TRANSPORT ATP-BINDING PROTEIN MG119-RELATED"/>
    <property type="match status" value="1"/>
</dbReference>
<evidence type="ECO:0000256" key="2">
    <source>
        <dbReference type="ARBA" id="ARBA00022840"/>
    </source>
</evidence>
<dbReference type="PANTHER" id="PTHR43790:SF4">
    <property type="entry name" value="GUANOSINE IMPORT ATP-BINDING PROTEIN NUPO"/>
    <property type="match status" value="1"/>
</dbReference>